<accession>A0A7R9BGG3</accession>
<reference evidence="1" key="1">
    <citation type="submission" date="2020-11" db="EMBL/GenBank/DDBJ databases">
        <authorList>
            <person name="Tran Van P."/>
        </authorList>
    </citation>
    <scope>NUCLEOTIDE SEQUENCE</scope>
</reference>
<dbReference type="EMBL" id="OA882316">
    <property type="protein sequence ID" value="CAD7274685.1"/>
    <property type="molecule type" value="Genomic_DNA"/>
</dbReference>
<organism evidence="1">
    <name type="scientific">Notodromas monacha</name>
    <dbReference type="NCBI Taxonomy" id="399045"/>
    <lineage>
        <taxon>Eukaryota</taxon>
        <taxon>Metazoa</taxon>
        <taxon>Ecdysozoa</taxon>
        <taxon>Arthropoda</taxon>
        <taxon>Crustacea</taxon>
        <taxon>Oligostraca</taxon>
        <taxon>Ostracoda</taxon>
        <taxon>Podocopa</taxon>
        <taxon>Podocopida</taxon>
        <taxon>Cypridocopina</taxon>
        <taxon>Cypridoidea</taxon>
        <taxon>Cyprididae</taxon>
        <taxon>Notodromas</taxon>
    </lineage>
</organism>
<sequence length="130" mass="15042">MDDFAVTRLRSKRLKFRSHYDEDKALCYAKFWQEPPPTLISRIIDYLREEVNHEFCKCPLFFGSTPPPSLLNRDAIETHTPNPAVPAHVMISIRTPLRMRAISSRQTRALLAHASTTNIFTNLDEHGMFD</sequence>
<name>A0A7R9BGG3_9CRUS</name>
<evidence type="ECO:0000313" key="1">
    <source>
        <dbReference type="EMBL" id="CAD7274685.1"/>
    </source>
</evidence>
<evidence type="ECO:0000313" key="2">
    <source>
        <dbReference type="Proteomes" id="UP000678499"/>
    </source>
</evidence>
<gene>
    <name evidence="1" type="ORF">NMOB1V02_LOCUS2508</name>
</gene>
<dbReference type="OrthoDB" id="8123669at2759"/>
<dbReference type="AlphaFoldDB" id="A0A7R9BGG3"/>
<dbReference type="EMBL" id="CAJPEX010000279">
    <property type="protein sequence ID" value="CAG0914837.1"/>
    <property type="molecule type" value="Genomic_DNA"/>
</dbReference>
<protein>
    <submittedName>
        <fullName evidence="1">Uncharacterized protein</fullName>
    </submittedName>
</protein>
<keyword evidence="2" id="KW-1185">Reference proteome</keyword>
<proteinExistence type="predicted"/>
<dbReference type="Proteomes" id="UP000678499">
    <property type="component" value="Unassembled WGS sequence"/>
</dbReference>